<comment type="caution">
    <text evidence="4">The sequence shown here is derived from an EMBL/GenBank/DDBJ whole genome shotgun (WGS) entry which is preliminary data.</text>
</comment>
<evidence type="ECO:0008006" key="6">
    <source>
        <dbReference type="Google" id="ProtNLM"/>
    </source>
</evidence>
<reference evidence="4" key="1">
    <citation type="submission" date="2021-01" db="EMBL/GenBank/DDBJ databases">
        <authorList>
            <person name="Kaushik A."/>
        </authorList>
    </citation>
    <scope>NUCLEOTIDE SEQUENCE</scope>
    <source>
        <strain evidence="4">AG1-1B</strain>
    </source>
</reference>
<gene>
    <name evidence="4" type="ORF">RDB_LOCUS81276</name>
</gene>
<sequence length="80" mass="9143">MNYSRAAISQEAENLQRDIDTLQKILGDEDPQKIVDRHIKLLHMYNESKDAAQVILGRLAAIKQTPVSTIHEDYDLPLQD</sequence>
<organism evidence="4 5">
    <name type="scientific">Rhizoctonia solani</name>
    <dbReference type="NCBI Taxonomy" id="456999"/>
    <lineage>
        <taxon>Eukaryota</taxon>
        <taxon>Fungi</taxon>
        <taxon>Dikarya</taxon>
        <taxon>Basidiomycota</taxon>
        <taxon>Agaricomycotina</taxon>
        <taxon>Agaricomycetes</taxon>
        <taxon>Cantharellales</taxon>
        <taxon>Ceratobasidiaceae</taxon>
        <taxon>Rhizoctonia</taxon>
    </lineage>
</organism>
<dbReference type="GO" id="GO:0000709">
    <property type="term" value="P:meiotic joint molecule formation"/>
    <property type="evidence" value="ECO:0007669"/>
    <property type="project" value="TreeGrafter"/>
</dbReference>
<dbReference type="Pfam" id="PF07061">
    <property type="entry name" value="Swi5"/>
    <property type="match status" value="1"/>
</dbReference>
<dbReference type="EMBL" id="CAJMWQ010001514">
    <property type="protein sequence ID" value="CAE6454217.1"/>
    <property type="molecule type" value="Genomic_DNA"/>
</dbReference>
<comment type="similarity">
    <text evidence="1">Belongs to the SWI5/SAE3 family.</text>
</comment>
<dbReference type="PANTHER" id="PTHR28529:SF2">
    <property type="entry name" value="DNA REPAIR PROTEIN SWI5 HOMOLOG"/>
    <property type="match status" value="1"/>
</dbReference>
<evidence type="ECO:0000313" key="4">
    <source>
        <dbReference type="EMBL" id="CAE6454217.1"/>
    </source>
</evidence>
<dbReference type="PANTHER" id="PTHR28529">
    <property type="entry name" value="DNA REPAIR PROTEIN SWI5 HOMOLOG"/>
    <property type="match status" value="1"/>
</dbReference>
<dbReference type="InterPro" id="IPR010760">
    <property type="entry name" value="DNA-repair_Swi5"/>
</dbReference>
<evidence type="ECO:0000313" key="5">
    <source>
        <dbReference type="Proteomes" id="UP000663826"/>
    </source>
</evidence>
<keyword evidence="3" id="KW-0234">DNA repair</keyword>
<name>A0A8H3BE28_9AGAM</name>
<proteinExistence type="inferred from homology"/>
<evidence type="ECO:0000256" key="1">
    <source>
        <dbReference type="ARBA" id="ARBA00008060"/>
    </source>
</evidence>
<keyword evidence="2" id="KW-0227">DNA damage</keyword>
<accession>A0A8H3BE28</accession>
<evidence type="ECO:0000256" key="2">
    <source>
        <dbReference type="ARBA" id="ARBA00022763"/>
    </source>
</evidence>
<dbReference type="GO" id="GO:0034974">
    <property type="term" value="C:Swi5-Swi2 complex"/>
    <property type="evidence" value="ECO:0007669"/>
    <property type="project" value="TreeGrafter"/>
</dbReference>
<dbReference type="Gene3D" id="1.20.5.170">
    <property type="match status" value="1"/>
</dbReference>
<dbReference type="AlphaFoldDB" id="A0A8H3BE28"/>
<dbReference type="GO" id="GO:0032798">
    <property type="term" value="C:Swi5-Sfr1 complex"/>
    <property type="evidence" value="ECO:0007669"/>
    <property type="project" value="TreeGrafter"/>
</dbReference>
<protein>
    <recommendedName>
        <fullName evidence="6">Swi5-domain-containing protein</fullName>
    </recommendedName>
</protein>
<dbReference type="Proteomes" id="UP000663826">
    <property type="component" value="Unassembled WGS sequence"/>
</dbReference>
<dbReference type="GO" id="GO:0010772">
    <property type="term" value="P:meiotic DNA recombinase assembly involved in reciprocal meiotic recombination"/>
    <property type="evidence" value="ECO:0007669"/>
    <property type="project" value="TreeGrafter"/>
</dbReference>
<evidence type="ECO:0000256" key="3">
    <source>
        <dbReference type="ARBA" id="ARBA00023204"/>
    </source>
</evidence>